<dbReference type="GO" id="GO:0030479">
    <property type="term" value="C:actin cortical patch"/>
    <property type="evidence" value="ECO:0007669"/>
    <property type="project" value="TreeGrafter"/>
</dbReference>
<name>A0A433Q6J7_9FUNG</name>
<feature type="compositionally biased region" description="Polar residues" evidence="4">
    <location>
        <begin position="439"/>
        <end position="448"/>
    </location>
</feature>
<dbReference type="InterPro" id="IPR027267">
    <property type="entry name" value="AH/BAR_dom_sf"/>
</dbReference>
<evidence type="ECO:0000259" key="5">
    <source>
        <dbReference type="PROSITE" id="PS50002"/>
    </source>
</evidence>
<evidence type="ECO:0000259" key="6">
    <source>
        <dbReference type="PROSITE" id="PS51021"/>
    </source>
</evidence>
<dbReference type="GO" id="GO:0043332">
    <property type="term" value="C:mating projection tip"/>
    <property type="evidence" value="ECO:0007669"/>
    <property type="project" value="TreeGrafter"/>
</dbReference>
<dbReference type="GO" id="GO:0097320">
    <property type="term" value="P:plasma membrane tubulation"/>
    <property type="evidence" value="ECO:0007669"/>
    <property type="project" value="TreeGrafter"/>
</dbReference>
<feature type="compositionally biased region" description="Acidic residues" evidence="4">
    <location>
        <begin position="343"/>
        <end position="357"/>
    </location>
</feature>
<evidence type="ECO:0000313" key="7">
    <source>
        <dbReference type="EMBL" id="RUS25413.1"/>
    </source>
</evidence>
<dbReference type="AlphaFoldDB" id="A0A433Q6J7"/>
<evidence type="ECO:0008006" key="9">
    <source>
        <dbReference type="Google" id="ProtNLM"/>
    </source>
</evidence>
<feature type="compositionally biased region" description="Low complexity" evidence="4">
    <location>
        <begin position="134"/>
        <end position="154"/>
    </location>
</feature>
<dbReference type="GO" id="GO:0051666">
    <property type="term" value="P:actin cortical patch localization"/>
    <property type="evidence" value="ECO:0007669"/>
    <property type="project" value="InterPro"/>
</dbReference>
<evidence type="ECO:0000256" key="1">
    <source>
        <dbReference type="ARBA" id="ARBA00022443"/>
    </source>
</evidence>
<evidence type="ECO:0000256" key="3">
    <source>
        <dbReference type="SAM" id="Coils"/>
    </source>
</evidence>
<dbReference type="PROSITE" id="PS50002">
    <property type="entry name" value="SH3"/>
    <property type="match status" value="1"/>
</dbReference>
<feature type="coiled-coil region" evidence="3">
    <location>
        <begin position="20"/>
        <end position="78"/>
    </location>
</feature>
<feature type="region of interest" description="Disordered" evidence="4">
    <location>
        <begin position="124"/>
        <end position="248"/>
    </location>
</feature>
<gene>
    <name evidence="7" type="ORF">BC938DRAFT_472220</name>
</gene>
<dbReference type="InterPro" id="IPR001452">
    <property type="entry name" value="SH3_domain"/>
</dbReference>
<dbReference type="GO" id="GO:0008289">
    <property type="term" value="F:lipid binding"/>
    <property type="evidence" value="ECO:0007669"/>
    <property type="project" value="TreeGrafter"/>
</dbReference>
<feature type="compositionally biased region" description="Polar residues" evidence="4">
    <location>
        <begin position="180"/>
        <end position="210"/>
    </location>
</feature>
<keyword evidence="3" id="KW-0175">Coiled coil</keyword>
<dbReference type="GO" id="GO:1990528">
    <property type="term" value="C:Rvs161p-Rvs167p complex"/>
    <property type="evidence" value="ECO:0007669"/>
    <property type="project" value="TreeGrafter"/>
</dbReference>
<dbReference type="Proteomes" id="UP000274822">
    <property type="component" value="Unassembled WGS sequence"/>
</dbReference>
<evidence type="ECO:0000313" key="8">
    <source>
        <dbReference type="Proteomes" id="UP000274822"/>
    </source>
</evidence>
<dbReference type="Gene3D" id="2.30.30.40">
    <property type="entry name" value="SH3 Domains"/>
    <property type="match status" value="1"/>
</dbReference>
<feature type="domain" description="BAR" evidence="6">
    <location>
        <begin position="1"/>
        <end position="131"/>
    </location>
</feature>
<reference evidence="7 8" key="1">
    <citation type="journal article" date="2018" name="New Phytol.">
        <title>Phylogenomics of Endogonaceae and evolution of mycorrhizas within Mucoromycota.</title>
        <authorList>
            <person name="Chang Y."/>
            <person name="Desiro A."/>
            <person name="Na H."/>
            <person name="Sandor L."/>
            <person name="Lipzen A."/>
            <person name="Clum A."/>
            <person name="Barry K."/>
            <person name="Grigoriev I.V."/>
            <person name="Martin F.M."/>
            <person name="Stajich J.E."/>
            <person name="Smith M.E."/>
            <person name="Bonito G."/>
            <person name="Spatafora J.W."/>
        </authorList>
    </citation>
    <scope>NUCLEOTIDE SEQUENCE [LARGE SCALE GENOMIC DNA]</scope>
    <source>
        <strain evidence="7 8">AD002</strain>
    </source>
</reference>
<dbReference type="PANTHER" id="PTHR47174:SF1">
    <property type="entry name" value="REDUCED VIABILITY UPON STARVATION PROTEIN 167"/>
    <property type="match status" value="1"/>
</dbReference>
<dbReference type="GO" id="GO:0031097">
    <property type="term" value="C:medial cortex"/>
    <property type="evidence" value="ECO:0007669"/>
    <property type="project" value="TreeGrafter"/>
</dbReference>
<feature type="compositionally biased region" description="Low complexity" evidence="4">
    <location>
        <begin position="456"/>
        <end position="467"/>
    </location>
</feature>
<feature type="compositionally biased region" description="Low complexity" evidence="4">
    <location>
        <begin position="418"/>
        <end position="438"/>
    </location>
</feature>
<dbReference type="Gene3D" id="1.20.1270.60">
    <property type="entry name" value="Arfaptin homology (AH) domain/BAR domain"/>
    <property type="match status" value="1"/>
</dbReference>
<feature type="compositionally biased region" description="Polar residues" evidence="4">
    <location>
        <begin position="217"/>
        <end position="227"/>
    </location>
</feature>
<dbReference type="SUPFAM" id="SSF50044">
    <property type="entry name" value="SH3-domain"/>
    <property type="match status" value="1"/>
</dbReference>
<evidence type="ECO:0000256" key="4">
    <source>
        <dbReference type="SAM" id="MobiDB-lite"/>
    </source>
</evidence>
<accession>A0A433Q6J7</accession>
<keyword evidence="1 2" id="KW-0728">SH3 domain</keyword>
<dbReference type="SUPFAM" id="SSF103657">
    <property type="entry name" value="BAR/IMD domain-like"/>
    <property type="match status" value="1"/>
</dbReference>
<feature type="domain" description="SH3" evidence="5">
    <location>
        <begin position="247"/>
        <end position="311"/>
    </location>
</feature>
<dbReference type="InterPro" id="IPR004148">
    <property type="entry name" value="BAR_dom"/>
</dbReference>
<dbReference type="GO" id="GO:0006897">
    <property type="term" value="P:endocytosis"/>
    <property type="evidence" value="ECO:0007669"/>
    <property type="project" value="InterPro"/>
</dbReference>
<dbReference type="PROSITE" id="PS51021">
    <property type="entry name" value="BAR"/>
    <property type="match status" value="1"/>
</dbReference>
<dbReference type="InterPro" id="IPR036028">
    <property type="entry name" value="SH3-like_dom_sf"/>
</dbReference>
<evidence type="ECO:0000256" key="2">
    <source>
        <dbReference type="PROSITE-ProRule" id="PRU00192"/>
    </source>
</evidence>
<dbReference type="Pfam" id="PF14604">
    <property type="entry name" value="SH3_9"/>
    <property type="match status" value="1"/>
</dbReference>
<feature type="region of interest" description="Disordered" evidence="4">
    <location>
        <begin position="312"/>
        <end position="467"/>
    </location>
</feature>
<dbReference type="PRINTS" id="PR00452">
    <property type="entry name" value="SH3DOMAIN"/>
</dbReference>
<sequence length="497" mass="53730">MSILQQDFAAKVKDGYLTTLDKTTAEVKDYQALKRKLESRRLDYDAKLGKVQKAKKERPDLEQEMQAAKTKYEDTETDLRNKMITFVESEEDAYRDITEFLDTELAYYRSVTELLENLHATWASGEAPAPSTKPARPIPARSPSNPSRPARNGNIHTDDETSDYFGYQDEASTGVPARSPGQNNLGVQSTQAQRRLAPSSRSGSTDNLNTLPPKRSPSFTSNLTEDSVISARNPPTPAPKKKPTLPPARKQVRAVFDFDGENSEELSFRIGDVITVTEDTDEGWWKGEIIAANGSRQHGIFPVNYTEEIVAPAPPPMPSRPAATSRNYSSSAPAPIYQSAYADEPEEDEYGQVEDEASSPFDDTPSHNIRPAPATPSIRRTAAPPPANTSPRTTSNYVSSQATASRSRSPAPPPPPSIRSVAQSTRSASPRSAAATSTIVRSGSTGYLSGNGSGAGSPSASPAGTPAEGISCGECGCDDFSPNLFKKGQCNNCFHKH</sequence>
<keyword evidence="8" id="KW-1185">Reference proteome</keyword>
<dbReference type="CDD" id="cd00174">
    <property type="entry name" value="SH3"/>
    <property type="match status" value="1"/>
</dbReference>
<comment type="caution">
    <text evidence="7">The sequence shown here is derived from an EMBL/GenBank/DDBJ whole genome shotgun (WGS) entry which is preliminary data.</text>
</comment>
<protein>
    <recommendedName>
        <fullName evidence="9">BAR domain-containing protein</fullName>
    </recommendedName>
</protein>
<feature type="compositionally biased region" description="Polar residues" evidence="4">
    <location>
        <begin position="389"/>
        <end position="398"/>
    </location>
</feature>
<proteinExistence type="predicted"/>
<organism evidence="7 8">
    <name type="scientific">Jimgerdemannia flammicorona</name>
    <dbReference type="NCBI Taxonomy" id="994334"/>
    <lineage>
        <taxon>Eukaryota</taxon>
        <taxon>Fungi</taxon>
        <taxon>Fungi incertae sedis</taxon>
        <taxon>Mucoromycota</taxon>
        <taxon>Mucoromycotina</taxon>
        <taxon>Endogonomycetes</taxon>
        <taxon>Endogonales</taxon>
        <taxon>Endogonaceae</taxon>
        <taxon>Jimgerdemannia</taxon>
    </lineage>
</organism>
<feature type="compositionally biased region" description="Low complexity" evidence="4">
    <location>
        <begin position="399"/>
        <end position="409"/>
    </location>
</feature>
<dbReference type="PANTHER" id="PTHR47174">
    <property type="entry name" value="BRIDGING INTEGRATOR 3"/>
    <property type="match status" value="1"/>
</dbReference>
<dbReference type="PRINTS" id="PR00499">
    <property type="entry name" value="P67PHOX"/>
</dbReference>
<dbReference type="EMBL" id="RBNJ01013042">
    <property type="protein sequence ID" value="RUS25413.1"/>
    <property type="molecule type" value="Genomic_DNA"/>
</dbReference>
<dbReference type="Pfam" id="PF03114">
    <property type="entry name" value="BAR"/>
    <property type="match status" value="1"/>
</dbReference>
<dbReference type="SMART" id="SM00326">
    <property type="entry name" value="SH3"/>
    <property type="match status" value="1"/>
</dbReference>
<dbReference type="InterPro" id="IPR046982">
    <property type="entry name" value="BIN3/RVS161-like"/>
</dbReference>